<proteinExistence type="predicted"/>
<dbReference type="AlphaFoldDB" id="A0A7I7LDF2"/>
<reference evidence="2 3" key="1">
    <citation type="journal article" date="2019" name="Emerg. Microbes Infect.">
        <title>Comprehensive subspecies identification of 175 nontuberculous mycobacteria species based on 7547 genomic profiles.</title>
        <authorList>
            <person name="Matsumoto Y."/>
            <person name="Kinjo T."/>
            <person name="Motooka D."/>
            <person name="Nabeya D."/>
            <person name="Jung N."/>
            <person name="Uechi K."/>
            <person name="Horii T."/>
            <person name="Iida T."/>
            <person name="Fujita J."/>
            <person name="Nakamura S."/>
        </authorList>
    </citation>
    <scope>NUCLEOTIDE SEQUENCE [LARGE SCALE GENOMIC DNA]</scope>
    <source>
        <strain evidence="2 3">JCM 12657</strain>
    </source>
</reference>
<dbReference type="Proteomes" id="UP000467164">
    <property type="component" value="Chromosome"/>
</dbReference>
<keyword evidence="3" id="KW-1185">Reference proteome</keyword>
<keyword evidence="1" id="KW-0472">Membrane</keyword>
<organism evidence="2 3">
    <name type="scientific">Mycobacterium shottsii</name>
    <dbReference type="NCBI Taxonomy" id="133549"/>
    <lineage>
        <taxon>Bacteria</taxon>
        <taxon>Bacillati</taxon>
        <taxon>Actinomycetota</taxon>
        <taxon>Actinomycetes</taxon>
        <taxon>Mycobacteriales</taxon>
        <taxon>Mycobacteriaceae</taxon>
        <taxon>Mycobacterium</taxon>
        <taxon>Mycobacterium ulcerans group</taxon>
    </lineage>
</organism>
<protein>
    <submittedName>
        <fullName evidence="2">Uncharacterized protein</fullName>
    </submittedName>
</protein>
<keyword evidence="1" id="KW-1133">Transmembrane helix</keyword>
<evidence type="ECO:0000313" key="3">
    <source>
        <dbReference type="Proteomes" id="UP000467164"/>
    </source>
</evidence>
<sequence length="77" mass="7749">MEDATVNAKLKGQKMGVRVAWVVGTLVAAAYALLAVGCSSDLKGTPAPGDDGMTEGCSGQLVHVPAPTFVAPTHIGL</sequence>
<name>A0A7I7LDF2_9MYCO</name>
<keyword evidence="1" id="KW-0812">Transmembrane</keyword>
<accession>A0A7I7LDF2</accession>
<evidence type="ECO:0000313" key="2">
    <source>
        <dbReference type="EMBL" id="BBX57744.1"/>
    </source>
</evidence>
<gene>
    <name evidence="2" type="ORF">MSHO_30890</name>
</gene>
<dbReference type="EMBL" id="AP022572">
    <property type="protein sequence ID" value="BBX57744.1"/>
    <property type="molecule type" value="Genomic_DNA"/>
</dbReference>
<feature type="transmembrane region" description="Helical" evidence="1">
    <location>
        <begin position="19"/>
        <end position="37"/>
    </location>
</feature>
<evidence type="ECO:0000256" key="1">
    <source>
        <dbReference type="SAM" id="Phobius"/>
    </source>
</evidence>
<dbReference type="KEGG" id="msho:MSHO_30890"/>